<protein>
    <submittedName>
        <fullName evidence="2">Uncharacterized protein</fullName>
    </submittedName>
</protein>
<feature type="compositionally biased region" description="Low complexity" evidence="1">
    <location>
        <begin position="61"/>
        <end position="72"/>
    </location>
</feature>
<organism evidence="2">
    <name type="scientific">Daucus carota subsp. sativus</name>
    <name type="common">Carrot</name>
    <dbReference type="NCBI Taxonomy" id="79200"/>
    <lineage>
        <taxon>Eukaryota</taxon>
        <taxon>Viridiplantae</taxon>
        <taxon>Streptophyta</taxon>
        <taxon>Embryophyta</taxon>
        <taxon>Tracheophyta</taxon>
        <taxon>Spermatophyta</taxon>
        <taxon>Magnoliopsida</taxon>
        <taxon>eudicotyledons</taxon>
        <taxon>Gunneridae</taxon>
        <taxon>Pentapetalae</taxon>
        <taxon>asterids</taxon>
        <taxon>campanulids</taxon>
        <taxon>Apiales</taxon>
        <taxon>Apiaceae</taxon>
        <taxon>Apioideae</taxon>
        <taxon>Scandiceae</taxon>
        <taxon>Daucinae</taxon>
        <taxon>Daucus</taxon>
        <taxon>Daucus sect. Daucus</taxon>
    </lineage>
</organism>
<feature type="compositionally biased region" description="Low complexity" evidence="1">
    <location>
        <begin position="1"/>
        <end position="22"/>
    </location>
</feature>
<dbReference type="Proteomes" id="UP000077755">
    <property type="component" value="Chromosome 3"/>
</dbReference>
<evidence type="ECO:0000313" key="3">
    <source>
        <dbReference type="EMBL" id="WOG94011.1"/>
    </source>
</evidence>
<sequence length="299" mass="33324">MDFNYSTQSNSSRSRRTFNNGSHYNLSSNTANSNQSISQVRPAERSIKDQTTGHSITTFNSSQHSDSSYSISQVRPAEKSIKTENAGQSVRISNRSQFSPLSTDSYQSVPHLRPAEKSIKDQNADHSMRTSNYGSHLSSLPTGSNQSISQVRPSEKSMTYQSAGHNGTLSTMSTDSYQSISQVHPPEKSTRDQSAGKSTRTFNRSSRLSTQSADYQNEGWSVSKFHDGSYNSSHATDAYYKGRPQEKSIRYQSLSQVHPVEKSNIMDHTALDHTTNSHQSTYGVHSVEKSVRFDRSAWK</sequence>
<evidence type="ECO:0000256" key="1">
    <source>
        <dbReference type="SAM" id="MobiDB-lite"/>
    </source>
</evidence>
<feature type="region of interest" description="Disordered" evidence="1">
    <location>
        <begin position="1"/>
        <end position="214"/>
    </location>
</feature>
<accession>A0A162ALW5</accession>
<feature type="compositionally biased region" description="Polar residues" evidence="1">
    <location>
        <begin position="192"/>
        <end position="214"/>
    </location>
</feature>
<dbReference type="Gramene" id="KZN03023">
    <property type="protein sequence ID" value="KZN03023"/>
    <property type="gene ID" value="DCAR_011779"/>
</dbReference>
<reference evidence="3" key="2">
    <citation type="submission" date="2022-03" db="EMBL/GenBank/DDBJ databases">
        <title>Draft title - Genomic analysis of global carrot germplasm unveils the trajectory of domestication and the origin of high carotenoid orange carrot.</title>
        <authorList>
            <person name="Iorizzo M."/>
            <person name="Ellison S."/>
            <person name="Senalik D."/>
            <person name="Macko-Podgorni A."/>
            <person name="Grzebelus D."/>
            <person name="Bostan H."/>
            <person name="Rolling W."/>
            <person name="Curaba J."/>
            <person name="Simon P."/>
        </authorList>
    </citation>
    <scope>NUCLEOTIDE SEQUENCE</scope>
    <source>
        <tissue evidence="3">Leaf</tissue>
    </source>
</reference>
<dbReference type="EMBL" id="LNRQ01000003">
    <property type="protein sequence ID" value="KZN03023.1"/>
    <property type="molecule type" value="Genomic_DNA"/>
</dbReference>
<feature type="compositionally biased region" description="Basic and acidic residues" evidence="1">
    <location>
        <begin position="113"/>
        <end position="128"/>
    </location>
</feature>
<feature type="compositionally biased region" description="Polar residues" evidence="1">
    <location>
        <begin position="83"/>
        <end position="108"/>
    </location>
</feature>
<reference evidence="2" key="1">
    <citation type="journal article" date="2016" name="Nat. Genet.">
        <title>A high-quality carrot genome assembly provides new insights into carotenoid accumulation and asterid genome evolution.</title>
        <authorList>
            <person name="Iorizzo M."/>
            <person name="Ellison S."/>
            <person name="Senalik D."/>
            <person name="Zeng P."/>
            <person name="Satapoomin P."/>
            <person name="Huang J."/>
            <person name="Bowman M."/>
            <person name="Iovene M."/>
            <person name="Sanseverino W."/>
            <person name="Cavagnaro P."/>
            <person name="Yildiz M."/>
            <person name="Macko-Podgorni A."/>
            <person name="Moranska E."/>
            <person name="Grzebelus E."/>
            <person name="Grzebelus D."/>
            <person name="Ashrafi H."/>
            <person name="Zheng Z."/>
            <person name="Cheng S."/>
            <person name="Spooner D."/>
            <person name="Van Deynze A."/>
            <person name="Simon P."/>
        </authorList>
    </citation>
    <scope>NUCLEOTIDE SEQUENCE [LARGE SCALE GENOMIC DNA]</scope>
    <source>
        <tissue evidence="2">Leaf</tissue>
    </source>
</reference>
<dbReference type="AlphaFoldDB" id="A0A162ALW5"/>
<feature type="compositionally biased region" description="Polar residues" evidence="1">
    <location>
        <begin position="129"/>
        <end position="182"/>
    </location>
</feature>
<name>A0A162ALW5_DAUCS</name>
<gene>
    <name evidence="2" type="ORF">DCAR_011779</name>
    <name evidence="3" type="ORF">DCAR_0313301</name>
</gene>
<proteinExistence type="predicted"/>
<evidence type="ECO:0000313" key="2">
    <source>
        <dbReference type="EMBL" id="KZN03023.1"/>
    </source>
</evidence>
<keyword evidence="4" id="KW-1185">Reference proteome</keyword>
<feature type="compositionally biased region" description="Polar residues" evidence="1">
    <location>
        <begin position="23"/>
        <end position="39"/>
    </location>
</feature>
<dbReference type="EMBL" id="CP093345">
    <property type="protein sequence ID" value="WOG94011.1"/>
    <property type="molecule type" value="Genomic_DNA"/>
</dbReference>
<evidence type="ECO:0000313" key="4">
    <source>
        <dbReference type="Proteomes" id="UP000077755"/>
    </source>
</evidence>
<feature type="compositionally biased region" description="Polar residues" evidence="1">
    <location>
        <begin position="49"/>
        <end position="60"/>
    </location>
</feature>